<name>A0A0L7QQ60_9HYME</name>
<evidence type="ECO:0000313" key="1">
    <source>
        <dbReference type="EMBL" id="KOC60773.1"/>
    </source>
</evidence>
<accession>A0A0L7QQ60</accession>
<organism evidence="1 2">
    <name type="scientific">Habropoda laboriosa</name>
    <dbReference type="NCBI Taxonomy" id="597456"/>
    <lineage>
        <taxon>Eukaryota</taxon>
        <taxon>Metazoa</taxon>
        <taxon>Ecdysozoa</taxon>
        <taxon>Arthropoda</taxon>
        <taxon>Hexapoda</taxon>
        <taxon>Insecta</taxon>
        <taxon>Pterygota</taxon>
        <taxon>Neoptera</taxon>
        <taxon>Endopterygota</taxon>
        <taxon>Hymenoptera</taxon>
        <taxon>Apocrita</taxon>
        <taxon>Aculeata</taxon>
        <taxon>Apoidea</taxon>
        <taxon>Anthophila</taxon>
        <taxon>Apidae</taxon>
        <taxon>Habropoda</taxon>
    </lineage>
</organism>
<dbReference type="AlphaFoldDB" id="A0A0L7QQ60"/>
<evidence type="ECO:0000313" key="2">
    <source>
        <dbReference type="Proteomes" id="UP000053825"/>
    </source>
</evidence>
<gene>
    <name evidence="1" type="ORF">WH47_06919</name>
</gene>
<keyword evidence="2" id="KW-1185">Reference proteome</keyword>
<sequence length="69" mass="8105">SRATLNEKFRNYWIGRSGRIEFPPRSPDLIPLGSLCRDIYATKFIKKNILLRTISWKQRILPACQQISK</sequence>
<dbReference type="EMBL" id="KQ414790">
    <property type="protein sequence ID" value="KOC60773.1"/>
    <property type="molecule type" value="Genomic_DNA"/>
</dbReference>
<dbReference type="Proteomes" id="UP000053825">
    <property type="component" value="Unassembled WGS sequence"/>
</dbReference>
<feature type="non-terminal residue" evidence="1">
    <location>
        <position position="1"/>
    </location>
</feature>
<reference evidence="1 2" key="1">
    <citation type="submission" date="2015-07" db="EMBL/GenBank/DDBJ databases">
        <title>The genome of Habropoda laboriosa.</title>
        <authorList>
            <person name="Pan H."/>
            <person name="Kapheim K."/>
        </authorList>
    </citation>
    <scope>NUCLEOTIDE SEQUENCE [LARGE SCALE GENOMIC DNA]</scope>
    <source>
        <strain evidence="1">0110345459</strain>
    </source>
</reference>
<proteinExistence type="predicted"/>
<protein>
    <submittedName>
        <fullName evidence="1">Uncharacterized protein</fullName>
    </submittedName>
</protein>